<comment type="caution">
    <text evidence="1">The sequence shown here is derived from an EMBL/GenBank/DDBJ whole genome shotgun (WGS) entry which is preliminary data.</text>
</comment>
<protein>
    <submittedName>
        <fullName evidence="1">Uncharacterized protein</fullName>
    </submittedName>
</protein>
<dbReference type="AlphaFoldDB" id="A0A1F6CB56"/>
<organism evidence="1 2">
    <name type="scientific">Handelsmanbacteria sp. (strain RIFCSPLOWO2_12_FULL_64_10)</name>
    <dbReference type="NCBI Taxonomy" id="1817868"/>
    <lineage>
        <taxon>Bacteria</taxon>
        <taxon>Candidatus Handelsmaniibacteriota</taxon>
    </lineage>
</organism>
<reference evidence="1 2" key="1">
    <citation type="journal article" date="2016" name="Nat. Commun.">
        <title>Thousands of microbial genomes shed light on interconnected biogeochemical processes in an aquifer system.</title>
        <authorList>
            <person name="Anantharaman K."/>
            <person name="Brown C.T."/>
            <person name="Hug L.A."/>
            <person name="Sharon I."/>
            <person name="Castelle C.J."/>
            <person name="Probst A.J."/>
            <person name="Thomas B.C."/>
            <person name="Singh A."/>
            <person name="Wilkins M.J."/>
            <person name="Karaoz U."/>
            <person name="Brodie E.L."/>
            <person name="Williams K.H."/>
            <person name="Hubbard S.S."/>
            <person name="Banfield J.F."/>
        </authorList>
    </citation>
    <scope>NUCLEOTIDE SEQUENCE [LARGE SCALE GENOMIC DNA]</scope>
    <source>
        <strain evidence="2">RIFCSPLOWO2_12_FULL_64_10</strain>
    </source>
</reference>
<evidence type="ECO:0000313" key="1">
    <source>
        <dbReference type="EMBL" id="OGG46177.1"/>
    </source>
</evidence>
<gene>
    <name evidence="1" type="ORF">A3F84_10360</name>
</gene>
<dbReference type="Proteomes" id="UP000178606">
    <property type="component" value="Unassembled WGS sequence"/>
</dbReference>
<accession>A0A1F6CB56</accession>
<evidence type="ECO:0000313" key="2">
    <source>
        <dbReference type="Proteomes" id="UP000178606"/>
    </source>
</evidence>
<dbReference type="EMBL" id="MFKF01000337">
    <property type="protein sequence ID" value="OGG46177.1"/>
    <property type="molecule type" value="Genomic_DNA"/>
</dbReference>
<proteinExistence type="predicted"/>
<name>A0A1F6CB56_HANXR</name>
<sequence>MICGFRVTRKGQRIYEEVMKGLKEGQEIPFADIPLFFGEEFISKASTFFDTFERVFAEKGEKGLRARLSEVPRPVLKTLMFTLSPACFGEDCPRSLVNELVEAVKAMAAHRRRRARR</sequence>